<dbReference type="SUPFAM" id="SSF53756">
    <property type="entry name" value="UDP-Glycosyltransferase/glycogen phosphorylase"/>
    <property type="match status" value="1"/>
</dbReference>
<dbReference type="EMBL" id="JBFOLK010000001">
    <property type="protein sequence ID" value="KAL2541678.1"/>
    <property type="molecule type" value="Genomic_DNA"/>
</dbReference>
<dbReference type="AlphaFoldDB" id="A0ABD1VWC1"/>
<organism evidence="2 3">
    <name type="scientific">Abeliophyllum distichum</name>
    <dbReference type="NCBI Taxonomy" id="126358"/>
    <lineage>
        <taxon>Eukaryota</taxon>
        <taxon>Viridiplantae</taxon>
        <taxon>Streptophyta</taxon>
        <taxon>Embryophyta</taxon>
        <taxon>Tracheophyta</taxon>
        <taxon>Spermatophyta</taxon>
        <taxon>Magnoliopsida</taxon>
        <taxon>eudicotyledons</taxon>
        <taxon>Gunneridae</taxon>
        <taxon>Pentapetalae</taxon>
        <taxon>asterids</taxon>
        <taxon>lamiids</taxon>
        <taxon>Lamiales</taxon>
        <taxon>Oleaceae</taxon>
        <taxon>Forsythieae</taxon>
        <taxon>Abeliophyllum</taxon>
    </lineage>
</organism>
<dbReference type="PANTHER" id="PTHR11926:SF1464">
    <property type="entry name" value="UDP-GLYCOSYLTRANSFERASE 76B1-LIKE"/>
    <property type="match status" value="1"/>
</dbReference>
<dbReference type="FunFam" id="3.40.50.2000:FF:000120">
    <property type="entry name" value="UDP-glycosyltransferase 76C1"/>
    <property type="match status" value="1"/>
</dbReference>
<comment type="caution">
    <text evidence="2">The sequence shown here is derived from an EMBL/GenBank/DDBJ whole genome shotgun (WGS) entry which is preliminary data.</text>
</comment>
<dbReference type="Gene3D" id="3.40.50.2000">
    <property type="entry name" value="Glycogen Phosphorylase B"/>
    <property type="match status" value="1"/>
</dbReference>
<evidence type="ECO:0000256" key="1">
    <source>
        <dbReference type="ARBA" id="ARBA00009995"/>
    </source>
</evidence>
<dbReference type="PANTHER" id="PTHR11926">
    <property type="entry name" value="GLUCOSYL/GLUCURONOSYL TRANSFERASES"/>
    <property type="match status" value="1"/>
</dbReference>
<dbReference type="Proteomes" id="UP001604336">
    <property type="component" value="Unassembled WGS sequence"/>
</dbReference>
<proteinExistence type="inferred from homology"/>
<sequence length="153" mass="17014">MLFFPLPLQGHITPMLQLADIFHSKGFSITIIHTKYNSPNPSSYPNFTFIPISDGLSEKETSELSVFALSSILNVNCLEPFKDCLSGLLSAESEVRITCLISDIVLQFTREVADSFKLPRFVLRTSCIGVFRAFAAIPLLREKGYLPIQGLLS</sequence>
<protein>
    <submittedName>
        <fullName evidence="2">UDP-glycosyltransferase 76C2</fullName>
    </submittedName>
</protein>
<evidence type="ECO:0000313" key="3">
    <source>
        <dbReference type="Proteomes" id="UP001604336"/>
    </source>
</evidence>
<gene>
    <name evidence="2" type="ORF">Adt_02656</name>
</gene>
<reference evidence="3" key="1">
    <citation type="submission" date="2024-07" db="EMBL/GenBank/DDBJ databases">
        <title>Two chromosome-level genome assemblies of Korean endemic species Abeliophyllum distichum and Forsythia ovata (Oleaceae).</title>
        <authorList>
            <person name="Jang H."/>
        </authorList>
    </citation>
    <scope>NUCLEOTIDE SEQUENCE [LARGE SCALE GENOMIC DNA]</scope>
</reference>
<comment type="similarity">
    <text evidence="1">Belongs to the UDP-glycosyltransferase family.</text>
</comment>
<keyword evidence="3" id="KW-1185">Reference proteome</keyword>
<name>A0ABD1VWC1_9LAMI</name>
<accession>A0ABD1VWC1</accession>
<evidence type="ECO:0000313" key="2">
    <source>
        <dbReference type="EMBL" id="KAL2541678.1"/>
    </source>
</evidence>